<comment type="caution">
    <text evidence="2">The sequence shown here is derived from an EMBL/GenBank/DDBJ whole genome shotgun (WGS) entry which is preliminary data.</text>
</comment>
<reference evidence="2 3" key="1">
    <citation type="submission" date="2024-01" db="EMBL/GenBank/DDBJ databases">
        <title>Genome assemblies of Stephania.</title>
        <authorList>
            <person name="Yang L."/>
        </authorList>
    </citation>
    <scope>NUCLEOTIDE SEQUENCE [LARGE SCALE GENOMIC DNA]</scope>
    <source>
        <strain evidence="2">YNDBR</strain>
        <tissue evidence="2">Leaf</tissue>
    </source>
</reference>
<name>A0AAP0IU26_9MAGN</name>
<gene>
    <name evidence="2" type="ORF">Syun_019331</name>
</gene>
<dbReference type="Proteomes" id="UP001420932">
    <property type="component" value="Unassembled WGS sequence"/>
</dbReference>
<dbReference type="EMBL" id="JBBNAF010000008">
    <property type="protein sequence ID" value="KAK9121714.1"/>
    <property type="molecule type" value="Genomic_DNA"/>
</dbReference>
<keyword evidence="3" id="KW-1185">Reference proteome</keyword>
<feature type="region of interest" description="Disordered" evidence="1">
    <location>
        <begin position="57"/>
        <end position="91"/>
    </location>
</feature>
<organism evidence="2 3">
    <name type="scientific">Stephania yunnanensis</name>
    <dbReference type="NCBI Taxonomy" id="152371"/>
    <lineage>
        <taxon>Eukaryota</taxon>
        <taxon>Viridiplantae</taxon>
        <taxon>Streptophyta</taxon>
        <taxon>Embryophyta</taxon>
        <taxon>Tracheophyta</taxon>
        <taxon>Spermatophyta</taxon>
        <taxon>Magnoliopsida</taxon>
        <taxon>Ranunculales</taxon>
        <taxon>Menispermaceae</taxon>
        <taxon>Menispermoideae</taxon>
        <taxon>Cissampelideae</taxon>
        <taxon>Stephania</taxon>
    </lineage>
</organism>
<evidence type="ECO:0000313" key="2">
    <source>
        <dbReference type="EMBL" id="KAK9121714.1"/>
    </source>
</evidence>
<proteinExistence type="predicted"/>
<evidence type="ECO:0000313" key="3">
    <source>
        <dbReference type="Proteomes" id="UP001420932"/>
    </source>
</evidence>
<accession>A0AAP0IU26</accession>
<protein>
    <submittedName>
        <fullName evidence="2">Uncharacterized protein</fullName>
    </submittedName>
</protein>
<sequence>MEQGAGWLKKTASQIGGAQRANLPKSLGSLLLPLFCTLASHLMSFSLPSLSRHWRRRKEKIDDDKKMRCQSRYNSTQSNANSEESSTTVQKPEGLNSILVDAASFSTNNSPDLPTIWICSNIHGCLLKYPKCP</sequence>
<evidence type="ECO:0000256" key="1">
    <source>
        <dbReference type="SAM" id="MobiDB-lite"/>
    </source>
</evidence>
<dbReference type="AlphaFoldDB" id="A0AAP0IU26"/>
<feature type="compositionally biased region" description="Polar residues" evidence="1">
    <location>
        <begin position="71"/>
        <end position="90"/>
    </location>
</feature>